<dbReference type="CDD" id="cd22249">
    <property type="entry name" value="UDM1_RNF168_RNF169-like"/>
    <property type="match status" value="1"/>
</dbReference>
<dbReference type="EMBL" id="CAUYUJ010009890">
    <property type="protein sequence ID" value="CAK0827915.1"/>
    <property type="molecule type" value="Genomic_DNA"/>
</dbReference>
<keyword evidence="4" id="KW-1185">Reference proteome</keyword>
<sequence>MMLPNYVSPPRHVLDGAAQGSELLAREWWHGMVNFTRKPYECMSREGLMGLPKGVILGSYELTRGVADGTLDLVSNVVEGIRNTPDTVANAMLGEDRPHWKHGIDGEEGRILETHLERPSTQIVDGTVQGTKVFGIATGAVHLARRAAAMRAGRLAAPCPGERRAGRAPRASSGWRHGDRPRPSLRAAVRRLGFAARVGRRPLMSDVASLARVAARTVPAAGGRAGHRHDDHDDRRAAEPEPVLERAAAASDAHAHVKCSGCAVPAARTQAVPAVAFPEQEHLEAAVQAAPPRRTEMQRVQRCRPTSASQAADLEIRLLYQHVSRLTRILLSLERTAPDFPLVQSHRTRVCELQRLVAEAEARRAALTPTASEPAPVLEAHVQREPVQSDVVVVSPIYPAAVTPPVAGGRRGAVAEAHVVPLARAAAVGSRPPVLPASLTTAPGTSCPPPHAADHSRAGRAAEARPAAAGAFVRLAASHTAAPTPGAGESEVPSAPAELERVIGLPSSRRPARVDRLVSLFAESQEQLQDLCLHDPRQAEIPRRVVATQIELLTRRIEWYGKETDAASQAPSSGRTDGPVVLPVPAGLVKPTAPRPPARVIAAIDTSSRPDVGVDEVADEIVPPVLPKMHRWEASFDQAMRSKQHWKQDHAARVQRQAPAQPPAQQAPTRDRGTGADGLGKAPSNGELVAQLRAERERLEALLPRFERQQQRIVQLEQQPALDLAEQLQEEQRAAMAARAKELQECRRREQEAREREEQLRREQEEEERMRAQIYEQYQAEKRRLEEQRLQEREDERRVHEEMERLKRRAWEDEQRRAEALDSELQRIDLSSPGRTEQIPNVGEYHLSNQNPIEYILWDELVAPQDFMGVGSFYPQEQIRGCAIPSKAARRLQLIPDARPRGHVPIILEFTTYQHRATSETKELKWDRDKIAFALQEASGRIEFQEALESKFRECWELDRHNSSGDLDAYWNCWTNIAGDVAQSFFQTTPKEAHPQARQRAVQELVREQMFPAEGAAPVAEQRPRRAKAKNDGQAKTDLRLKGGQKTLQVLMLKFLLQLGQSKRNVEGVAFDCLILDGASQEATRMSAQGARYNEAVTASGKGRNHGPPRLWVFGGLLAALRRRKGAVGAASAKKLMELKQVIETWDMTKRGDMIKFCKMDQRYDVNKRKLMLHLHPEIRQCIIDAMVQTGTEWKQGRAPVSHMERELQDWLEACTKE</sequence>
<name>A0ABN9S8W5_9DINO</name>
<comment type="caution">
    <text evidence="3">The sequence shown here is derived from an EMBL/GenBank/DDBJ whole genome shotgun (WGS) entry which is preliminary data.</text>
</comment>
<proteinExistence type="predicted"/>
<keyword evidence="1" id="KW-0175">Coiled coil</keyword>
<feature type="region of interest" description="Disordered" evidence="2">
    <location>
        <begin position="160"/>
        <end position="182"/>
    </location>
</feature>
<feature type="region of interest" description="Disordered" evidence="2">
    <location>
        <begin position="641"/>
        <end position="685"/>
    </location>
</feature>
<feature type="region of interest" description="Disordered" evidence="2">
    <location>
        <begin position="219"/>
        <end position="241"/>
    </location>
</feature>
<evidence type="ECO:0000256" key="2">
    <source>
        <dbReference type="SAM" id="MobiDB-lite"/>
    </source>
</evidence>
<feature type="compositionally biased region" description="Basic and acidic residues" evidence="2">
    <location>
        <begin position="452"/>
        <end position="463"/>
    </location>
</feature>
<gene>
    <name evidence="3" type="ORF">PCOR1329_LOCUS27319</name>
</gene>
<protein>
    <recommendedName>
        <fullName evidence="5">Reticulocyte-binding protein 2-like a</fullName>
    </recommendedName>
</protein>
<evidence type="ECO:0000313" key="4">
    <source>
        <dbReference type="Proteomes" id="UP001189429"/>
    </source>
</evidence>
<feature type="coiled-coil region" evidence="1">
    <location>
        <begin position="689"/>
        <end position="802"/>
    </location>
</feature>
<feature type="compositionally biased region" description="Basic and acidic residues" evidence="2">
    <location>
        <begin position="228"/>
        <end position="239"/>
    </location>
</feature>
<feature type="region of interest" description="Disordered" evidence="2">
    <location>
        <begin position="1016"/>
        <end position="1035"/>
    </location>
</feature>
<organism evidence="3 4">
    <name type="scientific">Prorocentrum cordatum</name>
    <dbReference type="NCBI Taxonomy" id="2364126"/>
    <lineage>
        <taxon>Eukaryota</taxon>
        <taxon>Sar</taxon>
        <taxon>Alveolata</taxon>
        <taxon>Dinophyceae</taxon>
        <taxon>Prorocentrales</taxon>
        <taxon>Prorocentraceae</taxon>
        <taxon>Prorocentrum</taxon>
    </lineage>
</organism>
<feature type="compositionally biased region" description="Low complexity" evidence="2">
    <location>
        <begin position="657"/>
        <end position="668"/>
    </location>
</feature>
<reference evidence="3" key="1">
    <citation type="submission" date="2023-10" db="EMBL/GenBank/DDBJ databases">
        <authorList>
            <person name="Chen Y."/>
            <person name="Shah S."/>
            <person name="Dougan E. K."/>
            <person name="Thang M."/>
            <person name="Chan C."/>
        </authorList>
    </citation>
    <scope>NUCLEOTIDE SEQUENCE [LARGE SCALE GENOMIC DNA]</scope>
</reference>
<accession>A0ABN9S8W5</accession>
<dbReference type="Proteomes" id="UP001189429">
    <property type="component" value="Unassembled WGS sequence"/>
</dbReference>
<feature type="region of interest" description="Disordered" evidence="2">
    <location>
        <begin position="431"/>
        <end position="464"/>
    </location>
</feature>
<evidence type="ECO:0000313" key="3">
    <source>
        <dbReference type="EMBL" id="CAK0827915.1"/>
    </source>
</evidence>
<evidence type="ECO:0008006" key="5">
    <source>
        <dbReference type="Google" id="ProtNLM"/>
    </source>
</evidence>
<evidence type="ECO:0000256" key="1">
    <source>
        <dbReference type="SAM" id="Coils"/>
    </source>
</evidence>